<proteinExistence type="predicted"/>
<dbReference type="AlphaFoldDB" id="A0A1H8S422"/>
<evidence type="ECO:0000313" key="2">
    <source>
        <dbReference type="Proteomes" id="UP000199615"/>
    </source>
</evidence>
<reference evidence="2" key="1">
    <citation type="submission" date="2016-10" db="EMBL/GenBank/DDBJ databases">
        <authorList>
            <person name="Varghese N."/>
            <person name="Submissions S."/>
        </authorList>
    </citation>
    <scope>NUCLEOTIDE SEQUENCE [LARGE SCALE GENOMIC DNA]</scope>
    <source>
        <strain evidence="2">DSM 123</strain>
    </source>
</reference>
<organism evidence="1 2">
    <name type="scientific">Rhodopseudomonas pseudopalustris</name>
    <dbReference type="NCBI Taxonomy" id="1513892"/>
    <lineage>
        <taxon>Bacteria</taxon>
        <taxon>Pseudomonadati</taxon>
        <taxon>Pseudomonadota</taxon>
        <taxon>Alphaproteobacteria</taxon>
        <taxon>Hyphomicrobiales</taxon>
        <taxon>Nitrobacteraceae</taxon>
        <taxon>Rhodopseudomonas</taxon>
    </lineage>
</organism>
<accession>A0A1H8S422</accession>
<protein>
    <submittedName>
        <fullName evidence="1">Uncharacterized protein</fullName>
    </submittedName>
</protein>
<gene>
    <name evidence="1" type="ORF">SAMN05444123_104255</name>
</gene>
<dbReference type="EMBL" id="FODT01000004">
    <property type="protein sequence ID" value="SEO73342.1"/>
    <property type="molecule type" value="Genomic_DNA"/>
</dbReference>
<dbReference type="Proteomes" id="UP000199615">
    <property type="component" value="Unassembled WGS sequence"/>
</dbReference>
<name>A0A1H8S422_9BRAD</name>
<sequence>MTPNVDFDGLTPRQYLKGKSWDERRRLGMDALIKFKVLAP</sequence>
<evidence type="ECO:0000313" key="1">
    <source>
        <dbReference type="EMBL" id="SEO73342.1"/>
    </source>
</evidence>
<keyword evidence="2" id="KW-1185">Reference proteome</keyword>